<dbReference type="Proteomes" id="UP000007962">
    <property type="component" value="Chromosome"/>
</dbReference>
<dbReference type="eggNOG" id="COG1940">
    <property type="taxonomic scope" value="Bacteria"/>
</dbReference>
<dbReference type="InterPro" id="IPR036388">
    <property type="entry name" value="WH-like_DNA-bd_sf"/>
</dbReference>
<dbReference type="OrthoDB" id="3189808at2"/>
<accession>C5C1Z1</accession>
<evidence type="ECO:0000313" key="3">
    <source>
        <dbReference type="EMBL" id="ACQ79609.1"/>
    </source>
</evidence>
<dbReference type="AlphaFoldDB" id="C5C1Z1"/>
<dbReference type="SUPFAM" id="SSF46785">
    <property type="entry name" value="Winged helix' DNA-binding domain"/>
    <property type="match status" value="1"/>
</dbReference>
<reference evidence="3 4" key="1">
    <citation type="journal article" date="2009" name="Stand. Genomic Sci.">
        <title>Complete genome sequence of Beutenbergia cavernae type strain (HKI 0122).</title>
        <authorList>
            <person name="Land M."/>
            <person name="Pukall R."/>
            <person name="Abt B."/>
            <person name="Goker M."/>
            <person name="Rohde M."/>
            <person name="Glavina Del Rio T."/>
            <person name="Tice H."/>
            <person name="Copeland A."/>
            <person name="Cheng J.F."/>
            <person name="Lucas S."/>
            <person name="Chen F."/>
            <person name="Nolan M."/>
            <person name="Bruce D."/>
            <person name="Goodwin L."/>
            <person name="Pitluck S."/>
            <person name="Ivanova N."/>
            <person name="Mavromatis K."/>
            <person name="Ovchinnikova G."/>
            <person name="Pati A."/>
            <person name="Chen A."/>
            <person name="Palaniappan K."/>
            <person name="Hauser L."/>
            <person name="Chang Y.J."/>
            <person name="Jefferies C.C."/>
            <person name="Saunders E."/>
            <person name="Brettin T."/>
            <person name="Detter J.C."/>
            <person name="Han C."/>
            <person name="Chain P."/>
            <person name="Bristow J."/>
            <person name="Eisen J.A."/>
            <person name="Markowitz V."/>
            <person name="Hugenholtz P."/>
            <person name="Kyrpides N.C."/>
            <person name="Klenk H.P."/>
            <person name="Lapidus A."/>
        </authorList>
    </citation>
    <scope>NUCLEOTIDE SEQUENCE [LARGE SCALE GENOMIC DNA]</scope>
    <source>
        <strain evidence="4">ATCC BAA-8 / DSM 12333 / NBRC 16432</strain>
    </source>
</reference>
<dbReference type="STRING" id="471853.Bcav_1350"/>
<dbReference type="PANTHER" id="PTHR18964">
    <property type="entry name" value="ROK (REPRESSOR, ORF, KINASE) FAMILY"/>
    <property type="match status" value="1"/>
</dbReference>
<dbReference type="RefSeq" id="WP_015881849.1">
    <property type="nucleotide sequence ID" value="NC_012669.1"/>
</dbReference>
<evidence type="ECO:0000313" key="4">
    <source>
        <dbReference type="Proteomes" id="UP000007962"/>
    </source>
</evidence>
<feature type="region of interest" description="Disordered" evidence="2">
    <location>
        <begin position="1"/>
        <end position="26"/>
    </location>
</feature>
<evidence type="ECO:0000256" key="2">
    <source>
        <dbReference type="SAM" id="MobiDB-lite"/>
    </source>
</evidence>
<dbReference type="PROSITE" id="PS01125">
    <property type="entry name" value="ROK"/>
    <property type="match status" value="1"/>
</dbReference>
<dbReference type="InterPro" id="IPR000600">
    <property type="entry name" value="ROK"/>
</dbReference>
<keyword evidence="4" id="KW-1185">Reference proteome</keyword>
<dbReference type="PANTHER" id="PTHR18964:SF173">
    <property type="entry name" value="GLUCOKINASE"/>
    <property type="match status" value="1"/>
</dbReference>
<dbReference type="Gene3D" id="1.10.10.10">
    <property type="entry name" value="Winged helix-like DNA-binding domain superfamily/Winged helix DNA-binding domain"/>
    <property type="match status" value="1"/>
</dbReference>
<feature type="compositionally biased region" description="Low complexity" evidence="2">
    <location>
        <begin position="16"/>
        <end position="26"/>
    </location>
</feature>
<proteinExistence type="inferred from homology"/>
<sequence length="403" mass="40710">MVESEVAVAPTRDRTLPGTETGPGGLLQLLRDGRARTRADLVAETGQSRSTIATRVDALLATGLVASVGSRASTGGRPPTAFAFDPTSRVVLGVDLGAAHGRLAVTDLAGSILAEHAEPVRISDAPEKVLGWVARTGHELLDRAGRPSTDLAGLGLGLPGPVEHSTGRPVDPPIMPGWHGVDVPGILGAHFAAPILVDNDVNLMALGEHAMGFPDVDDLLFVKVATGIGAGIIADGELRRGAQGAAGDLGHMAVPGGEPRLCTCGNTGCVEALASGNAIATKLREAGIDATTSDDVVALVRAGDPTATATLRQAGRELGAVLAGTVSLLNPSVVVIGGSLSAAGEQLLAGIREVVYARSLPLATQHLQIVGTRTARQAAVLGASVLASDFALSTARIDALTAP</sequence>
<protein>
    <submittedName>
        <fullName evidence="3">ROK family protein</fullName>
    </submittedName>
</protein>
<dbReference type="HOGENOM" id="CLU_036604_13_3_11"/>
<dbReference type="Gene3D" id="3.30.420.40">
    <property type="match status" value="2"/>
</dbReference>
<gene>
    <name evidence="3" type="ordered locus">Bcav_1350</name>
</gene>
<dbReference type="EMBL" id="CP001618">
    <property type="protein sequence ID" value="ACQ79609.1"/>
    <property type="molecule type" value="Genomic_DNA"/>
</dbReference>
<dbReference type="KEGG" id="bcv:Bcav_1350"/>
<dbReference type="InterPro" id="IPR049874">
    <property type="entry name" value="ROK_cs"/>
</dbReference>
<dbReference type="SUPFAM" id="SSF53067">
    <property type="entry name" value="Actin-like ATPase domain"/>
    <property type="match status" value="1"/>
</dbReference>
<dbReference type="InterPro" id="IPR043129">
    <property type="entry name" value="ATPase_NBD"/>
</dbReference>
<organism evidence="3 4">
    <name type="scientific">Beutenbergia cavernae (strain ATCC BAA-8 / DSM 12333 / CCUG 43141 / JCM 11478 / NBRC 16432 / NCIMB 13614 / HKI 0122)</name>
    <dbReference type="NCBI Taxonomy" id="471853"/>
    <lineage>
        <taxon>Bacteria</taxon>
        <taxon>Bacillati</taxon>
        <taxon>Actinomycetota</taxon>
        <taxon>Actinomycetes</taxon>
        <taxon>Micrococcales</taxon>
        <taxon>Beutenbergiaceae</taxon>
        <taxon>Beutenbergia</taxon>
    </lineage>
</organism>
<dbReference type="InterPro" id="IPR036390">
    <property type="entry name" value="WH_DNA-bd_sf"/>
</dbReference>
<dbReference type="Pfam" id="PF00480">
    <property type="entry name" value="ROK"/>
    <property type="match status" value="1"/>
</dbReference>
<evidence type="ECO:0000256" key="1">
    <source>
        <dbReference type="ARBA" id="ARBA00006479"/>
    </source>
</evidence>
<name>C5C1Z1_BEUC1</name>
<comment type="similarity">
    <text evidence="1">Belongs to the ROK (NagC/XylR) family.</text>
</comment>